<dbReference type="SUPFAM" id="SSF141673">
    <property type="entry name" value="MOSC N-terminal domain-like"/>
    <property type="match status" value="1"/>
</dbReference>
<dbReference type="Proteomes" id="UP000322927">
    <property type="component" value="Chromosome"/>
</dbReference>
<dbReference type="GO" id="GO:0030170">
    <property type="term" value="F:pyridoxal phosphate binding"/>
    <property type="evidence" value="ECO:0007669"/>
    <property type="project" value="InterPro"/>
</dbReference>
<protein>
    <submittedName>
        <fullName evidence="2">MOSC domain-containing protein</fullName>
    </submittedName>
</protein>
<dbReference type="InterPro" id="IPR005302">
    <property type="entry name" value="MoCF_Sase_C"/>
</dbReference>
<dbReference type="RefSeq" id="WP_150220852.1">
    <property type="nucleotide sequence ID" value="NZ_CP029192.1"/>
</dbReference>
<dbReference type="PROSITE" id="PS51340">
    <property type="entry name" value="MOSC"/>
    <property type="match status" value="1"/>
</dbReference>
<dbReference type="OrthoDB" id="9793178at2"/>
<dbReference type="PANTHER" id="PTHR14237:SF19">
    <property type="entry name" value="MITOCHONDRIAL AMIDOXIME REDUCING COMPONENT 1"/>
    <property type="match status" value="1"/>
</dbReference>
<dbReference type="Pfam" id="PF03473">
    <property type="entry name" value="MOSC"/>
    <property type="match status" value="1"/>
</dbReference>
<organism evidence="2 3">
    <name type="scientific">Streptomyces venezuelae</name>
    <dbReference type="NCBI Taxonomy" id="54571"/>
    <lineage>
        <taxon>Bacteria</taxon>
        <taxon>Bacillati</taxon>
        <taxon>Actinomycetota</taxon>
        <taxon>Actinomycetes</taxon>
        <taxon>Kitasatosporales</taxon>
        <taxon>Streptomycetaceae</taxon>
        <taxon>Streptomyces</taxon>
    </lineage>
</organism>
<gene>
    <name evidence="2" type="ORF">DEJ48_39545</name>
</gene>
<dbReference type="Pfam" id="PF03476">
    <property type="entry name" value="MOSC_N"/>
    <property type="match status" value="1"/>
</dbReference>
<dbReference type="InterPro" id="IPR011037">
    <property type="entry name" value="Pyrv_Knase-like_insert_dom_sf"/>
</dbReference>
<dbReference type="PANTHER" id="PTHR14237">
    <property type="entry name" value="MOLYBDOPTERIN COFACTOR SULFURASE MOSC"/>
    <property type="match status" value="1"/>
</dbReference>
<proteinExistence type="predicted"/>
<evidence type="ECO:0000313" key="2">
    <source>
        <dbReference type="EMBL" id="QES38677.1"/>
    </source>
</evidence>
<dbReference type="AlphaFoldDB" id="A0A5P2C8H0"/>
<dbReference type="SUPFAM" id="SSF50800">
    <property type="entry name" value="PK beta-barrel domain-like"/>
    <property type="match status" value="1"/>
</dbReference>
<evidence type="ECO:0000259" key="1">
    <source>
        <dbReference type="PROSITE" id="PS51340"/>
    </source>
</evidence>
<dbReference type="GO" id="GO:0003824">
    <property type="term" value="F:catalytic activity"/>
    <property type="evidence" value="ECO:0007669"/>
    <property type="project" value="InterPro"/>
</dbReference>
<sequence length="299" mass="31792">MANVTDLICYPVKGCAGTSMSDALLTPAGLAHDRSFMVISEDGIFRTQRRDPRLALIRPAVSTDGTRLTLDSADGTGSFGTLCVDVTTSAPRRDVDLFGAAFQGIDQGDEAAAWLSEVLGTPSRLVRVPPEHDRVTDGWIPGRSGYADSGAVHLLSRASLTLLNQRMAERGAPTLSMNRFRPNIVVDGHDGHGGQGEGHEVRDRDSGGDWAALPNAEDRARRVTIGDAELGFAKLAVRCAVTLVEQEAGERRGPEPLRTLASYRRAASGGVVFGAKFSVITPGKLSVGDEVVVQEWGDA</sequence>
<evidence type="ECO:0000313" key="3">
    <source>
        <dbReference type="Proteomes" id="UP000322927"/>
    </source>
</evidence>
<feature type="domain" description="MOSC" evidence="1">
    <location>
        <begin position="123"/>
        <end position="294"/>
    </location>
</feature>
<dbReference type="GO" id="GO:0030151">
    <property type="term" value="F:molybdenum ion binding"/>
    <property type="evidence" value="ECO:0007669"/>
    <property type="project" value="InterPro"/>
</dbReference>
<dbReference type="EMBL" id="CP029192">
    <property type="protein sequence ID" value="QES38677.1"/>
    <property type="molecule type" value="Genomic_DNA"/>
</dbReference>
<dbReference type="InterPro" id="IPR005303">
    <property type="entry name" value="MOCOS_middle"/>
</dbReference>
<accession>A0A5P2C8H0</accession>
<reference evidence="2 3" key="1">
    <citation type="submission" date="2018-05" db="EMBL/GenBank/DDBJ databases">
        <title>Streptomyces venezuelae.</title>
        <authorList>
            <person name="Kim W."/>
            <person name="Lee N."/>
            <person name="Cho B.-K."/>
        </authorList>
    </citation>
    <scope>NUCLEOTIDE SEQUENCE [LARGE SCALE GENOMIC DNA]</scope>
    <source>
        <strain evidence="2 3">ATCC 14584</strain>
    </source>
</reference>
<name>A0A5P2C8H0_STRVZ</name>